<dbReference type="PANTHER" id="PTHR30290">
    <property type="entry name" value="PERIPLASMIC BINDING COMPONENT OF ABC TRANSPORTER"/>
    <property type="match status" value="1"/>
</dbReference>
<dbReference type="SUPFAM" id="SSF53850">
    <property type="entry name" value="Periplasmic binding protein-like II"/>
    <property type="match status" value="1"/>
</dbReference>
<keyword evidence="3" id="KW-1185">Reference proteome</keyword>
<dbReference type="Proteomes" id="UP000244978">
    <property type="component" value="Unassembled WGS sequence"/>
</dbReference>
<protein>
    <submittedName>
        <fullName evidence="2">Peptide ABC transporter substrate-binding protein</fullName>
    </submittedName>
</protein>
<evidence type="ECO:0000259" key="1">
    <source>
        <dbReference type="Pfam" id="PF00496"/>
    </source>
</evidence>
<dbReference type="InterPro" id="IPR039424">
    <property type="entry name" value="SBP_5"/>
</dbReference>
<feature type="domain" description="Solute-binding protein family 5" evidence="1">
    <location>
        <begin position="99"/>
        <end position="519"/>
    </location>
</feature>
<sequence>MLVDVHGEKEIILKKRAAVAAVVIAAVALAGCTPGSRVAEGSTVTVAVAEAFTSFNAATGFGSAVGTNASVVAATNSSFVSWDENGDPVPDESFGTIVKVSDDPLRVRYTIADGVRWSDGVEVDAADLLLSWAANSRALNTAGFDAEAHLDVQTGMFDDTIPDDVVFFDGFTSNGLDRVTEVPEVSDDGRSLTLTFDEFVADWQLVFSVGLPAHVVADVAGQGSEAGAAGGADAGSLKQSVAQAIATRDATALAPLSRAWTSGFTVAADSDPARFVGSGPYSIAAIGDDGLTLAVNREYQGDHLPQFETIEVRYISDPLQAVASASAGELDVLAPQSSPDVVAAIDASGLASSRVTTGTGEVLQLRLERSANGAVEHPLVRQAFLASVPKDRLIQGADDAGNAVVSRDSFTLFPGQTGYDDAVEATAASRKHLTSRAPAELIAAAAAENPALGAPTICVLFDPANPRRLAQFMAIRDAAAPAGIAVTDCSSPDWRNLLATPDSWDAALFGLRSTSTSVQSATQALCTGAPLNYGRYSSEAVDGILQRFELTDDAADRAGMLADVDEHLWRDAVGLPLFQLTSIVVTSDRIDGVSVAPYAPTVLWNPWEWMPRSSV</sequence>
<dbReference type="Pfam" id="PF00496">
    <property type="entry name" value="SBP_bac_5"/>
    <property type="match status" value="1"/>
</dbReference>
<dbReference type="EMBL" id="QEEX01000001">
    <property type="protein sequence ID" value="PWB97186.1"/>
    <property type="molecule type" value="Genomic_DNA"/>
</dbReference>
<dbReference type="GO" id="GO:1904680">
    <property type="term" value="F:peptide transmembrane transporter activity"/>
    <property type="evidence" value="ECO:0007669"/>
    <property type="project" value="TreeGrafter"/>
</dbReference>
<accession>A0A2U1T001</accession>
<gene>
    <name evidence="2" type="ORF">DF220_04550</name>
</gene>
<name>A0A2U1T001_9MICO</name>
<dbReference type="Gene3D" id="3.10.105.10">
    <property type="entry name" value="Dipeptide-binding Protein, Domain 3"/>
    <property type="match status" value="1"/>
</dbReference>
<proteinExistence type="predicted"/>
<evidence type="ECO:0000313" key="3">
    <source>
        <dbReference type="Proteomes" id="UP000244978"/>
    </source>
</evidence>
<evidence type="ECO:0000313" key="2">
    <source>
        <dbReference type="EMBL" id="PWB97186.1"/>
    </source>
</evidence>
<reference evidence="3" key="1">
    <citation type="submission" date="2018-04" db="EMBL/GenBank/DDBJ databases">
        <authorList>
            <person name="Liu S."/>
            <person name="Wang Z."/>
            <person name="Li J."/>
        </authorList>
    </citation>
    <scope>NUCLEOTIDE SEQUENCE [LARGE SCALE GENOMIC DNA]</scope>
    <source>
        <strain evidence="3">S1194</strain>
    </source>
</reference>
<dbReference type="PANTHER" id="PTHR30290:SF65">
    <property type="entry name" value="MONOACYL PHOSPHATIDYLINOSITOL TETRAMANNOSIDE-BINDING PROTEIN LPQW-RELATED"/>
    <property type="match status" value="1"/>
</dbReference>
<dbReference type="AlphaFoldDB" id="A0A2U1T001"/>
<dbReference type="Gene3D" id="3.40.190.10">
    <property type="entry name" value="Periplasmic binding protein-like II"/>
    <property type="match status" value="1"/>
</dbReference>
<dbReference type="GO" id="GO:0015833">
    <property type="term" value="P:peptide transport"/>
    <property type="evidence" value="ECO:0007669"/>
    <property type="project" value="TreeGrafter"/>
</dbReference>
<organism evidence="2 3">
    <name type="scientific">Homoserinimonas hongtaonis</name>
    <dbReference type="NCBI Taxonomy" id="2079791"/>
    <lineage>
        <taxon>Bacteria</taxon>
        <taxon>Bacillati</taxon>
        <taxon>Actinomycetota</taxon>
        <taxon>Actinomycetes</taxon>
        <taxon>Micrococcales</taxon>
        <taxon>Microbacteriaceae</taxon>
        <taxon>Homoserinimonas</taxon>
    </lineage>
</organism>
<comment type="caution">
    <text evidence="2">The sequence shown here is derived from an EMBL/GenBank/DDBJ whole genome shotgun (WGS) entry which is preliminary data.</text>
</comment>
<dbReference type="InterPro" id="IPR000914">
    <property type="entry name" value="SBP_5_dom"/>
</dbReference>